<name>A0A2W1JW97_9CYAN</name>
<protein>
    <submittedName>
        <fullName evidence="2">Uncharacterized protein</fullName>
    </submittedName>
</protein>
<evidence type="ECO:0000256" key="1">
    <source>
        <dbReference type="SAM" id="SignalP"/>
    </source>
</evidence>
<comment type="caution">
    <text evidence="2">The sequence shown here is derived from an EMBL/GenBank/DDBJ whole genome shotgun (WGS) entry which is preliminary data.</text>
</comment>
<evidence type="ECO:0000313" key="2">
    <source>
        <dbReference type="EMBL" id="PZD73954.1"/>
    </source>
</evidence>
<organism evidence="2 3">
    <name type="scientific">Acaryochloris thomasi RCC1774</name>
    <dbReference type="NCBI Taxonomy" id="1764569"/>
    <lineage>
        <taxon>Bacteria</taxon>
        <taxon>Bacillati</taxon>
        <taxon>Cyanobacteriota</taxon>
        <taxon>Cyanophyceae</taxon>
        <taxon>Acaryochloridales</taxon>
        <taxon>Acaryochloridaceae</taxon>
        <taxon>Acaryochloris</taxon>
        <taxon>Acaryochloris thomasi</taxon>
    </lineage>
</organism>
<gene>
    <name evidence="2" type="ORF">C1752_01577</name>
</gene>
<proteinExistence type="predicted"/>
<sequence length="169" mass="18628">MIGYFLTGKKVPSKKMHKNHLTSLLLVSMLLPFNISARAAEIHQAVSQQCVLQIEATEKRLLEVSTLNLVEAGTDKYSDSEPGRPVYATHSVYFTLEKEGGENLMNSPVLMKSLSTALFAQCNTAGSVVFGFNKSDWSETFGKMTDGTIQKFDCAEDPTQITWGTQPCL</sequence>
<dbReference type="Proteomes" id="UP000248857">
    <property type="component" value="Unassembled WGS sequence"/>
</dbReference>
<accession>A0A2W1JW97</accession>
<feature type="chain" id="PRO_5015990166" evidence="1">
    <location>
        <begin position="40"/>
        <end position="169"/>
    </location>
</feature>
<reference evidence="2 3" key="1">
    <citation type="journal article" date="2018" name="Sci. Rep.">
        <title>A novel species of the marine cyanobacterium Acaryochloris with a unique pigment content and lifestyle.</title>
        <authorList>
            <person name="Partensky F."/>
            <person name="Six C."/>
            <person name="Ratin M."/>
            <person name="Garczarek L."/>
            <person name="Vaulot D."/>
            <person name="Probert I."/>
            <person name="Calteau A."/>
            <person name="Gourvil P."/>
            <person name="Marie D."/>
            <person name="Grebert T."/>
            <person name="Bouchier C."/>
            <person name="Le Panse S."/>
            <person name="Gachenot M."/>
            <person name="Rodriguez F."/>
            <person name="Garrido J.L."/>
        </authorList>
    </citation>
    <scope>NUCLEOTIDE SEQUENCE [LARGE SCALE GENOMIC DNA]</scope>
    <source>
        <strain evidence="2 3">RCC1774</strain>
    </source>
</reference>
<feature type="signal peptide" evidence="1">
    <location>
        <begin position="1"/>
        <end position="39"/>
    </location>
</feature>
<dbReference type="AlphaFoldDB" id="A0A2W1JW97"/>
<keyword evidence="3" id="KW-1185">Reference proteome</keyword>
<dbReference type="EMBL" id="PQWO01000004">
    <property type="protein sequence ID" value="PZD73954.1"/>
    <property type="molecule type" value="Genomic_DNA"/>
</dbReference>
<keyword evidence="1" id="KW-0732">Signal</keyword>
<evidence type="ECO:0000313" key="3">
    <source>
        <dbReference type="Proteomes" id="UP000248857"/>
    </source>
</evidence>